<evidence type="ECO:0000256" key="1">
    <source>
        <dbReference type="SAM" id="MobiDB-lite"/>
    </source>
</evidence>
<protein>
    <submittedName>
        <fullName evidence="2">Uncharacterized protein</fullName>
    </submittedName>
</protein>
<evidence type="ECO:0000313" key="3">
    <source>
        <dbReference type="Proteomes" id="UP001214638"/>
    </source>
</evidence>
<evidence type="ECO:0000313" key="2">
    <source>
        <dbReference type="EMBL" id="KAK2195371.1"/>
    </source>
</evidence>
<reference evidence="2" key="1">
    <citation type="journal article" date="2023" name="Nat. Microbiol.">
        <title>Babesia duncani multi-omics identifies virulence factors and drug targets.</title>
        <authorList>
            <person name="Singh P."/>
            <person name="Lonardi S."/>
            <person name="Liang Q."/>
            <person name="Vydyam P."/>
            <person name="Khabirova E."/>
            <person name="Fang T."/>
            <person name="Gihaz S."/>
            <person name="Thekkiniath J."/>
            <person name="Munshi M."/>
            <person name="Abel S."/>
            <person name="Ciampossin L."/>
            <person name="Batugedara G."/>
            <person name="Gupta M."/>
            <person name="Lu X.M."/>
            <person name="Lenz T."/>
            <person name="Chakravarty S."/>
            <person name="Cornillot E."/>
            <person name="Hu Y."/>
            <person name="Ma W."/>
            <person name="Gonzalez L.M."/>
            <person name="Sanchez S."/>
            <person name="Estrada K."/>
            <person name="Sanchez-Flores A."/>
            <person name="Montero E."/>
            <person name="Harb O.S."/>
            <person name="Le Roch K.G."/>
            <person name="Mamoun C.B."/>
        </authorList>
    </citation>
    <scope>NUCLEOTIDE SEQUENCE</scope>
    <source>
        <strain evidence="2">WA1</strain>
    </source>
</reference>
<gene>
    <name evidence="2" type="ORF">BdWA1_003047</name>
</gene>
<dbReference type="KEGG" id="bdw:94337344"/>
<accession>A0AAD9UN37</accession>
<organism evidence="2 3">
    <name type="scientific">Babesia duncani</name>
    <dbReference type="NCBI Taxonomy" id="323732"/>
    <lineage>
        <taxon>Eukaryota</taxon>
        <taxon>Sar</taxon>
        <taxon>Alveolata</taxon>
        <taxon>Apicomplexa</taxon>
        <taxon>Aconoidasida</taxon>
        <taxon>Piroplasmida</taxon>
        <taxon>Babesiidae</taxon>
        <taxon>Babesia</taxon>
    </lineage>
</organism>
<dbReference type="AlphaFoldDB" id="A0AAD9UN37"/>
<comment type="caution">
    <text evidence="2">The sequence shown here is derived from an EMBL/GenBank/DDBJ whole genome shotgun (WGS) entry which is preliminary data.</text>
</comment>
<dbReference type="GeneID" id="94337344"/>
<sequence>MISSKVQFEPNGQTDSDPKEHKGLINRRKIKSVEFKDSNDSIPIGYENDTLYAKLKAIQELTFDYPELENTFMSPSGPSENADKTNIPPGLIVGVLMTAPTGIAGTYMRCHVDPNNANDLFLIQAIKEDDTLHLIGSFKLAFDVYNSTPFPATLNGSMTVDYLMNDPTKLLNRDACFIYHSNPQPTQATNNLKNSTLDFTHSKDPIPQSRSINPSGGNLISLNGVTASGDASQDNKTLHVLDGTIYDAFKDMTLISNELGVITNIVGGLNEVSILVTLNTKIEASENNEILEALLKDCEHGSLTIRCTARDLRFHTMIFGADMFPIRFLPIRVPCMRLGSADVQNENKAKIESIINNSATQFSNVSKLLHRLDLE</sequence>
<feature type="region of interest" description="Disordered" evidence="1">
    <location>
        <begin position="1"/>
        <end position="25"/>
    </location>
</feature>
<dbReference type="EMBL" id="JALLKP010000004">
    <property type="protein sequence ID" value="KAK2195371.1"/>
    <property type="molecule type" value="Genomic_DNA"/>
</dbReference>
<feature type="compositionally biased region" description="Polar residues" evidence="1">
    <location>
        <begin position="1"/>
        <end position="15"/>
    </location>
</feature>
<dbReference type="RefSeq" id="XP_067802214.1">
    <property type="nucleotide sequence ID" value="XM_067948063.1"/>
</dbReference>
<proteinExistence type="predicted"/>
<dbReference type="Proteomes" id="UP001214638">
    <property type="component" value="Unassembled WGS sequence"/>
</dbReference>
<name>A0AAD9UN37_9APIC</name>
<keyword evidence="3" id="KW-1185">Reference proteome</keyword>